<dbReference type="EMBL" id="RCDC01000004">
    <property type="protein sequence ID" value="RLK56804.1"/>
    <property type="molecule type" value="Genomic_DNA"/>
</dbReference>
<evidence type="ECO:0000256" key="1">
    <source>
        <dbReference type="SAM" id="Phobius"/>
    </source>
</evidence>
<keyword evidence="1" id="KW-0812">Transmembrane</keyword>
<feature type="transmembrane region" description="Helical" evidence="1">
    <location>
        <begin position="135"/>
        <end position="154"/>
    </location>
</feature>
<organism evidence="2 3">
    <name type="scientific">Stenotrophomonas rhizophila</name>
    <dbReference type="NCBI Taxonomy" id="216778"/>
    <lineage>
        <taxon>Bacteria</taxon>
        <taxon>Pseudomonadati</taxon>
        <taxon>Pseudomonadota</taxon>
        <taxon>Gammaproteobacteria</taxon>
        <taxon>Lysobacterales</taxon>
        <taxon>Lysobacteraceae</taxon>
        <taxon>Stenotrophomonas</taxon>
    </lineage>
</organism>
<proteinExistence type="predicted"/>
<accession>A0A498CNP2</accession>
<gene>
    <name evidence="2" type="ORF">BCL79_1206</name>
</gene>
<feature type="transmembrane region" description="Helical" evidence="1">
    <location>
        <begin position="98"/>
        <end position="115"/>
    </location>
</feature>
<evidence type="ECO:0000313" key="3">
    <source>
        <dbReference type="Proteomes" id="UP000274786"/>
    </source>
</evidence>
<evidence type="ECO:0000313" key="2">
    <source>
        <dbReference type="EMBL" id="RLK56804.1"/>
    </source>
</evidence>
<feature type="transmembrane region" description="Helical" evidence="1">
    <location>
        <begin position="64"/>
        <end position="86"/>
    </location>
</feature>
<sequence>MQAFRRSRVSRMQGVQRWEGGLGIAAAVLFVGAVLGFGAALPLFDPVGHPVALLGAMDVPHAQAFNMLGFALPGLLASLVALRLLLRVPRTAPWSMRVGAQLLMLAGVGFTAMGVLPLDTRDLDNPASQYHASAWMVWVLAFVPGAMMSGIGALRLPAWRAVGGLHLACGVGVLLAAFALQALLPAPMAQRVAFGVWLVWLVAVLPLAPSTRRT</sequence>
<keyword evidence="1" id="KW-0472">Membrane</keyword>
<protein>
    <submittedName>
        <fullName evidence="2">Uncharacterized protein DUF998</fullName>
    </submittedName>
</protein>
<feature type="transmembrane region" description="Helical" evidence="1">
    <location>
        <begin position="21"/>
        <end position="44"/>
    </location>
</feature>
<dbReference type="AlphaFoldDB" id="A0A498CNP2"/>
<comment type="caution">
    <text evidence="2">The sequence shown here is derived from an EMBL/GenBank/DDBJ whole genome shotgun (WGS) entry which is preliminary data.</text>
</comment>
<reference evidence="2 3" key="1">
    <citation type="submission" date="2018-10" db="EMBL/GenBank/DDBJ databases">
        <title>Comparative analysis of microorganisms from saline springs in Andes Mountain Range, Colombia.</title>
        <authorList>
            <person name="Rubin E."/>
        </authorList>
    </citation>
    <scope>NUCLEOTIDE SEQUENCE [LARGE SCALE GENOMIC DNA]</scope>
    <source>
        <strain evidence="2 3">USBA GBX 843</strain>
    </source>
</reference>
<feature type="transmembrane region" description="Helical" evidence="1">
    <location>
        <begin position="161"/>
        <end position="182"/>
    </location>
</feature>
<feature type="transmembrane region" description="Helical" evidence="1">
    <location>
        <begin position="188"/>
        <end position="208"/>
    </location>
</feature>
<keyword evidence="1" id="KW-1133">Transmembrane helix</keyword>
<dbReference type="Proteomes" id="UP000274786">
    <property type="component" value="Unassembled WGS sequence"/>
</dbReference>
<name>A0A498CNP2_9GAMM</name>